<dbReference type="AlphaFoldDB" id="A0A1H9N6X3"/>
<dbReference type="Proteomes" id="UP000199021">
    <property type="component" value="Unassembled WGS sequence"/>
</dbReference>
<proteinExistence type="predicted"/>
<dbReference type="NCBIfam" id="TIGR03915">
    <property type="entry name" value="SAM_7_link_chp"/>
    <property type="match status" value="1"/>
</dbReference>
<reference evidence="3" key="1">
    <citation type="submission" date="2016-10" db="EMBL/GenBank/DDBJ databases">
        <authorList>
            <person name="Varghese N."/>
            <person name="Submissions S."/>
        </authorList>
    </citation>
    <scope>NUCLEOTIDE SEQUENCE [LARGE SCALE GENOMIC DNA]</scope>
    <source>
        <strain evidence="3">DSM 24740</strain>
    </source>
</reference>
<dbReference type="Pfam" id="PF13566">
    <property type="entry name" value="DUF4130"/>
    <property type="match status" value="1"/>
</dbReference>
<evidence type="ECO:0000259" key="1">
    <source>
        <dbReference type="Pfam" id="PF13566"/>
    </source>
</evidence>
<evidence type="ECO:0000313" key="2">
    <source>
        <dbReference type="EMBL" id="SER31674.1"/>
    </source>
</evidence>
<dbReference type="EMBL" id="FOFB01000034">
    <property type="protein sequence ID" value="SER31674.1"/>
    <property type="molecule type" value="Genomic_DNA"/>
</dbReference>
<sequence length="280" mass="33286">MCNMKAQALFVRSITNQRTKRPKNHPVTFTYDGTFPGLFSAIFEAYRLKAEVEDIVAEDVYQQQLFADALHVETNEEHAQRVMKGLRARSGKGVVRWLRRAFLTEQSGTERLIYHFVRRQMESDKDVREDASDEKVRRLQRLDQQMGREVHRMHAFVRFQETPDGMFVSLVNPDFNCLPLLGPHFSARYPAMHWLIYDTKRHFGLHWDPTVKKADFITLTDTNDGKLRHLSEELLTQAETDYQDLWKLYFKAVDIPERRNMKLHLQHVPKRYWKYLTEKE</sequence>
<feature type="domain" description="DUF4130" evidence="1">
    <location>
        <begin position="109"/>
        <end position="278"/>
    </location>
</feature>
<organism evidence="2 3">
    <name type="scientific">Neolewinella agarilytica</name>
    <dbReference type="NCBI Taxonomy" id="478744"/>
    <lineage>
        <taxon>Bacteria</taxon>
        <taxon>Pseudomonadati</taxon>
        <taxon>Bacteroidota</taxon>
        <taxon>Saprospiria</taxon>
        <taxon>Saprospirales</taxon>
        <taxon>Lewinellaceae</taxon>
        <taxon>Neolewinella</taxon>
    </lineage>
</organism>
<gene>
    <name evidence="2" type="ORF">SAMN05444359_13428</name>
</gene>
<dbReference type="STRING" id="478744.SAMN05444359_13428"/>
<name>A0A1H9N6X3_9BACT</name>
<dbReference type="InParanoid" id="A0A1H9N6X3"/>
<dbReference type="InterPro" id="IPR025404">
    <property type="entry name" value="DUF4130"/>
</dbReference>
<dbReference type="InterPro" id="IPR023875">
    <property type="entry name" value="DNA_repair_put"/>
</dbReference>
<accession>A0A1H9N6X3</accession>
<keyword evidence="3" id="KW-1185">Reference proteome</keyword>
<evidence type="ECO:0000313" key="3">
    <source>
        <dbReference type="Proteomes" id="UP000199021"/>
    </source>
</evidence>
<protein>
    <submittedName>
        <fullName evidence="2">Probable DNA metabolism protein</fullName>
    </submittedName>
</protein>